<dbReference type="SUPFAM" id="SSF47384">
    <property type="entry name" value="Homodimeric domain of signal transducing histidine kinase"/>
    <property type="match status" value="1"/>
</dbReference>
<dbReference type="PANTHER" id="PTHR43065">
    <property type="entry name" value="SENSOR HISTIDINE KINASE"/>
    <property type="match status" value="1"/>
</dbReference>
<evidence type="ECO:0000256" key="5">
    <source>
        <dbReference type="ARBA" id="ARBA00022741"/>
    </source>
</evidence>
<dbReference type="Pfam" id="PF00989">
    <property type="entry name" value="PAS"/>
    <property type="match status" value="1"/>
</dbReference>
<feature type="domain" description="PAS" evidence="13">
    <location>
        <begin position="480"/>
        <end position="555"/>
    </location>
</feature>
<dbReference type="NCBIfam" id="TIGR00229">
    <property type="entry name" value="sensory_box"/>
    <property type="match status" value="3"/>
</dbReference>
<dbReference type="PROSITE" id="PS50110">
    <property type="entry name" value="RESPONSE_REGULATORY"/>
    <property type="match status" value="1"/>
</dbReference>
<dbReference type="InterPro" id="IPR035965">
    <property type="entry name" value="PAS-like_dom_sf"/>
</dbReference>
<dbReference type="GO" id="GO:0000155">
    <property type="term" value="F:phosphorelay sensor kinase activity"/>
    <property type="evidence" value="ECO:0007669"/>
    <property type="project" value="InterPro"/>
</dbReference>
<evidence type="ECO:0000256" key="8">
    <source>
        <dbReference type="ARBA" id="ARBA00023012"/>
    </source>
</evidence>
<reference evidence="15 16" key="1">
    <citation type="journal article" date="2016" name="Nat. Commun.">
        <title>Thousands of microbial genomes shed light on interconnected biogeochemical processes in an aquifer system.</title>
        <authorList>
            <person name="Anantharaman K."/>
            <person name="Brown C.T."/>
            <person name="Hug L.A."/>
            <person name="Sharon I."/>
            <person name="Castelle C.J."/>
            <person name="Probst A.J."/>
            <person name="Thomas B.C."/>
            <person name="Singh A."/>
            <person name="Wilkins M.J."/>
            <person name="Karaoz U."/>
            <person name="Brodie E.L."/>
            <person name="Williams K.H."/>
            <person name="Hubbard S.S."/>
            <person name="Banfield J.F."/>
        </authorList>
    </citation>
    <scope>NUCLEOTIDE SEQUENCE [LARGE SCALE GENOMIC DNA]</scope>
</reference>
<dbReference type="CDD" id="cd00082">
    <property type="entry name" value="HisKA"/>
    <property type="match status" value="1"/>
</dbReference>
<dbReference type="Pfam" id="PF13426">
    <property type="entry name" value="PAS_9"/>
    <property type="match status" value="2"/>
</dbReference>
<dbReference type="PROSITE" id="PS50112">
    <property type="entry name" value="PAS"/>
    <property type="match status" value="2"/>
</dbReference>
<feature type="domain" description="Response regulatory" evidence="12">
    <location>
        <begin position="862"/>
        <end position="979"/>
    </location>
</feature>
<dbReference type="PRINTS" id="PR00344">
    <property type="entry name" value="BCTRLSENSOR"/>
</dbReference>
<feature type="transmembrane region" description="Helical" evidence="10">
    <location>
        <begin position="99"/>
        <end position="126"/>
    </location>
</feature>
<keyword evidence="8" id="KW-0902">Two-component regulatory system</keyword>
<feature type="transmembrane region" description="Helical" evidence="10">
    <location>
        <begin position="146"/>
        <end position="163"/>
    </location>
</feature>
<dbReference type="STRING" id="1817883.A3G31_02615"/>
<feature type="domain" description="Histidine kinase" evidence="11">
    <location>
        <begin position="623"/>
        <end position="836"/>
    </location>
</feature>
<keyword evidence="10" id="KW-0812">Transmembrane</keyword>
<feature type="domain" description="PAC" evidence="14">
    <location>
        <begin position="558"/>
        <end position="610"/>
    </location>
</feature>
<keyword evidence="10" id="KW-1133">Transmembrane helix</keyword>
<dbReference type="GO" id="GO:0006355">
    <property type="term" value="P:regulation of DNA-templated transcription"/>
    <property type="evidence" value="ECO:0007669"/>
    <property type="project" value="InterPro"/>
</dbReference>
<evidence type="ECO:0000256" key="3">
    <source>
        <dbReference type="ARBA" id="ARBA00022553"/>
    </source>
</evidence>
<dbReference type="GO" id="GO:0005524">
    <property type="term" value="F:ATP binding"/>
    <property type="evidence" value="ECO:0007669"/>
    <property type="project" value="UniProtKB-KW"/>
</dbReference>
<dbReference type="AlphaFoldDB" id="A0A1F7SMW1"/>
<dbReference type="PANTHER" id="PTHR43065:SF46">
    <property type="entry name" value="C4-DICARBOXYLATE TRANSPORT SENSOR PROTEIN DCTB"/>
    <property type="match status" value="1"/>
</dbReference>
<evidence type="ECO:0000256" key="9">
    <source>
        <dbReference type="PROSITE-ProRule" id="PRU00169"/>
    </source>
</evidence>
<evidence type="ECO:0000259" key="11">
    <source>
        <dbReference type="PROSITE" id="PS50109"/>
    </source>
</evidence>
<dbReference type="Gene3D" id="3.30.450.20">
    <property type="entry name" value="PAS domain"/>
    <property type="match status" value="3"/>
</dbReference>
<dbReference type="InterPro" id="IPR003661">
    <property type="entry name" value="HisK_dim/P_dom"/>
</dbReference>
<dbReference type="EMBL" id="MGDI01000004">
    <property type="protein sequence ID" value="OGL55111.1"/>
    <property type="molecule type" value="Genomic_DNA"/>
</dbReference>
<dbReference type="InterPro" id="IPR003594">
    <property type="entry name" value="HATPase_dom"/>
</dbReference>
<evidence type="ECO:0000259" key="14">
    <source>
        <dbReference type="PROSITE" id="PS50113"/>
    </source>
</evidence>
<evidence type="ECO:0000256" key="10">
    <source>
        <dbReference type="SAM" id="Phobius"/>
    </source>
</evidence>
<comment type="caution">
    <text evidence="15">The sequence shown here is derived from an EMBL/GenBank/DDBJ whole genome shotgun (WGS) entry which is preliminary data.</text>
</comment>
<dbReference type="SMART" id="SM00086">
    <property type="entry name" value="PAC"/>
    <property type="match status" value="2"/>
</dbReference>
<keyword evidence="3 9" id="KW-0597">Phosphoprotein</keyword>
<dbReference type="InterPro" id="IPR036890">
    <property type="entry name" value="HATPase_C_sf"/>
</dbReference>
<dbReference type="InterPro" id="IPR004358">
    <property type="entry name" value="Sig_transdc_His_kin-like_C"/>
</dbReference>
<keyword evidence="5" id="KW-0547">Nucleotide-binding</keyword>
<keyword evidence="7" id="KW-0067">ATP-binding</keyword>
<sequence>MVFFLFSLSLIIPLILAIYVIIINLKELESKLFIGYMAVIVVGSLLTLLPPIAHSIDFARWGNAVRLIFVFYLNGIFLFFLTAAILFKEFFRKKALVKFLISAPVIFSTVILSDYFFSTGILYSGVKFSQGVYFTEFGRFRFLNDIYILSFALLTFYILIRAYPVSDPIKKKAIIILTSLILLSSILSSLRPFLKQYPLITLMLSTFGPLPVPVAFAYLISKYKLFSPIESALNLAIETLMDGIIVLNQNREIIKMNPMAEKILDIKFADIKESSSSNFQTILEEKFAGEELCDIFKYIFQNEKIEIRDRETELKKSREAFLEINVSQIKEKGTKLLGTLVKIRDITEKKKSEIALNYEKEMSANILENVGLLVLATSREAEIIFCNKKLEEITGYTKEEIQKYSFAMLVFTEPKYRRKAVETLYKPYMGEITKDEEFIITRKNGEKRTISFTSTPINDLNGNFLGVLISGNDITEKRRAEESLKLLANLTYLSVDGIISTDENGIIISWNRGAEKIYGYTYDEIFGKSIRVLDTEDVRDTGRNEEFLKNLREKGFVTNIERIQVAKDARFISVQITAFVVRDEIEEKNYYASIVRDVTQTRMMEEELNQSSKLAAIGTLAAGVAHEFNNLLAGILGYAQLGKSSTEPEQMKKALEIIFKTSEKAKNISQNLLSFARKQEQKKKLNDIKHIIENTLGFMEREFDKAGIKVVRDYIHIPLTVCDFGQISQVFLNLMTNAKDAMTPCGGTLTIKTRQVANDIEISFSDTGCGIPKELIDKIFEPFMTTKGPRSGSKTPGIGLGLSVSYGIIKSHNGTIKVESKVCEGSTFIIKLPVVSMTNETFPTKFQKTDLIESTDLPVVLNTLVVDDEEVVRFLLRDLLEQEGHKVVICSDGKTALDMFKNEKFNIVITDITMPGMNGIELLKEIKKIDRNIPVVLITGKIMGDKKDMINIDSIEEASGFIEKPFNISDIKKVLIDAQRKNLKASEKFLHKKNQEPPVQ</sequence>
<evidence type="ECO:0000313" key="15">
    <source>
        <dbReference type="EMBL" id="OGL55111.1"/>
    </source>
</evidence>
<feature type="domain" description="PAC" evidence="14">
    <location>
        <begin position="303"/>
        <end position="358"/>
    </location>
</feature>
<dbReference type="PROSITE" id="PS50109">
    <property type="entry name" value="HIS_KIN"/>
    <property type="match status" value="1"/>
</dbReference>
<dbReference type="InterPro" id="IPR001610">
    <property type="entry name" value="PAC"/>
</dbReference>
<dbReference type="Pfam" id="PF00072">
    <property type="entry name" value="Response_reg"/>
    <property type="match status" value="1"/>
</dbReference>
<dbReference type="InterPro" id="IPR000700">
    <property type="entry name" value="PAS-assoc_C"/>
</dbReference>
<dbReference type="CDD" id="cd00130">
    <property type="entry name" value="PAS"/>
    <property type="match status" value="2"/>
</dbReference>
<dbReference type="InterPro" id="IPR036097">
    <property type="entry name" value="HisK_dim/P_sf"/>
</dbReference>
<dbReference type="Proteomes" id="UP000178082">
    <property type="component" value="Unassembled WGS sequence"/>
</dbReference>
<evidence type="ECO:0000256" key="4">
    <source>
        <dbReference type="ARBA" id="ARBA00022679"/>
    </source>
</evidence>
<evidence type="ECO:0000256" key="6">
    <source>
        <dbReference type="ARBA" id="ARBA00022777"/>
    </source>
</evidence>
<feature type="modified residue" description="4-aspartylphosphate" evidence="9">
    <location>
        <position position="911"/>
    </location>
</feature>
<dbReference type="Gene3D" id="3.40.50.2300">
    <property type="match status" value="1"/>
</dbReference>
<feature type="transmembrane region" description="Helical" evidence="10">
    <location>
        <begin position="200"/>
        <end position="220"/>
    </location>
</feature>
<dbReference type="InterPro" id="IPR011006">
    <property type="entry name" value="CheY-like_superfamily"/>
</dbReference>
<keyword evidence="4" id="KW-0808">Transferase</keyword>
<feature type="transmembrane region" description="Helical" evidence="10">
    <location>
        <begin position="64"/>
        <end position="87"/>
    </location>
</feature>
<dbReference type="InterPro" id="IPR013767">
    <property type="entry name" value="PAS_fold"/>
</dbReference>
<dbReference type="Gene3D" id="1.10.287.130">
    <property type="match status" value="1"/>
</dbReference>
<feature type="domain" description="PAS" evidence="13">
    <location>
        <begin position="359"/>
        <end position="431"/>
    </location>
</feature>
<organism evidence="15 16">
    <name type="scientific">Candidatus Schekmanbacteria bacterium RIFCSPLOWO2_12_FULL_38_15</name>
    <dbReference type="NCBI Taxonomy" id="1817883"/>
    <lineage>
        <taxon>Bacteria</taxon>
        <taxon>Candidatus Schekmaniibacteriota</taxon>
    </lineage>
</organism>
<dbReference type="Pfam" id="PF00512">
    <property type="entry name" value="HisKA"/>
    <property type="match status" value="1"/>
</dbReference>
<evidence type="ECO:0000313" key="16">
    <source>
        <dbReference type="Proteomes" id="UP000178082"/>
    </source>
</evidence>
<evidence type="ECO:0000256" key="2">
    <source>
        <dbReference type="ARBA" id="ARBA00012438"/>
    </source>
</evidence>
<feature type="transmembrane region" description="Helical" evidence="10">
    <location>
        <begin position="6"/>
        <end position="25"/>
    </location>
</feature>
<dbReference type="InterPro" id="IPR005467">
    <property type="entry name" value="His_kinase_dom"/>
</dbReference>
<protein>
    <recommendedName>
        <fullName evidence="2">histidine kinase</fullName>
        <ecNumber evidence="2">2.7.13.3</ecNumber>
    </recommendedName>
</protein>
<feature type="transmembrane region" description="Helical" evidence="10">
    <location>
        <begin position="175"/>
        <end position="194"/>
    </location>
</feature>
<feature type="transmembrane region" description="Helical" evidence="10">
    <location>
        <begin position="32"/>
        <end position="52"/>
    </location>
</feature>
<dbReference type="EC" id="2.7.13.3" evidence="2"/>
<dbReference type="InterPro" id="IPR001789">
    <property type="entry name" value="Sig_transdc_resp-reg_receiver"/>
</dbReference>
<dbReference type="SUPFAM" id="SSF52172">
    <property type="entry name" value="CheY-like"/>
    <property type="match status" value="1"/>
</dbReference>
<dbReference type="Pfam" id="PF02518">
    <property type="entry name" value="HATPase_c"/>
    <property type="match status" value="1"/>
</dbReference>
<keyword evidence="10" id="KW-0472">Membrane</keyword>
<keyword evidence="6" id="KW-0418">Kinase</keyword>
<dbReference type="SMART" id="SM00448">
    <property type="entry name" value="REC"/>
    <property type="match status" value="1"/>
</dbReference>
<dbReference type="InterPro" id="IPR000014">
    <property type="entry name" value="PAS"/>
</dbReference>
<dbReference type="SMART" id="SM00387">
    <property type="entry name" value="HATPase_c"/>
    <property type="match status" value="1"/>
</dbReference>
<name>A0A1F7SMW1_9BACT</name>
<comment type="catalytic activity">
    <reaction evidence="1">
        <text>ATP + protein L-histidine = ADP + protein N-phospho-L-histidine.</text>
        <dbReference type="EC" id="2.7.13.3"/>
    </reaction>
</comment>
<evidence type="ECO:0000256" key="7">
    <source>
        <dbReference type="ARBA" id="ARBA00022840"/>
    </source>
</evidence>
<proteinExistence type="predicted"/>
<dbReference type="SUPFAM" id="SSF55874">
    <property type="entry name" value="ATPase domain of HSP90 chaperone/DNA topoisomerase II/histidine kinase"/>
    <property type="match status" value="1"/>
</dbReference>
<dbReference type="Gene3D" id="3.30.565.10">
    <property type="entry name" value="Histidine kinase-like ATPase, C-terminal domain"/>
    <property type="match status" value="1"/>
</dbReference>
<evidence type="ECO:0000259" key="12">
    <source>
        <dbReference type="PROSITE" id="PS50110"/>
    </source>
</evidence>
<evidence type="ECO:0000256" key="1">
    <source>
        <dbReference type="ARBA" id="ARBA00000085"/>
    </source>
</evidence>
<dbReference type="PROSITE" id="PS50113">
    <property type="entry name" value="PAC"/>
    <property type="match status" value="3"/>
</dbReference>
<evidence type="ECO:0000259" key="13">
    <source>
        <dbReference type="PROSITE" id="PS50112"/>
    </source>
</evidence>
<dbReference type="SMART" id="SM00091">
    <property type="entry name" value="PAS"/>
    <property type="match status" value="3"/>
</dbReference>
<feature type="domain" description="PAC" evidence="14">
    <location>
        <begin position="434"/>
        <end position="486"/>
    </location>
</feature>
<gene>
    <name evidence="15" type="ORF">A3G31_02615</name>
</gene>
<dbReference type="SUPFAM" id="SSF55785">
    <property type="entry name" value="PYP-like sensor domain (PAS domain)"/>
    <property type="match status" value="3"/>
</dbReference>
<accession>A0A1F7SMW1</accession>
<dbReference type="SMART" id="SM00388">
    <property type="entry name" value="HisKA"/>
    <property type="match status" value="1"/>
</dbReference>